<evidence type="ECO:0000256" key="1">
    <source>
        <dbReference type="ARBA" id="ARBA00023098"/>
    </source>
</evidence>
<dbReference type="PROSITE" id="PS51635">
    <property type="entry name" value="PNPLA"/>
    <property type="match status" value="1"/>
</dbReference>
<dbReference type="PANTHER" id="PTHR46394">
    <property type="entry name" value="ANNEXIN"/>
    <property type="match status" value="1"/>
</dbReference>
<evidence type="ECO:0000313" key="4">
    <source>
        <dbReference type="EMBL" id="QHC01077.1"/>
    </source>
</evidence>
<reference evidence="4 5" key="1">
    <citation type="journal article" date="2018" name="Int. J. Syst. Evol. Microbiol.">
        <title>Epidermidibacterium keratini gen. nov., sp. nov., a member of the family Sporichthyaceae, isolated from keratin epidermis.</title>
        <authorList>
            <person name="Lee D.G."/>
            <person name="Trujillo M.E."/>
            <person name="Kang S."/>
            <person name="Nam J.J."/>
            <person name="Kim Y.J."/>
        </authorList>
    </citation>
    <scope>NUCLEOTIDE SEQUENCE [LARGE SCALE GENOMIC DNA]</scope>
    <source>
        <strain evidence="4 5">EPI-7</strain>
    </source>
</reference>
<dbReference type="Gene3D" id="3.40.1090.10">
    <property type="entry name" value="Cytosolic phospholipase A2 catalytic domain"/>
    <property type="match status" value="2"/>
</dbReference>
<evidence type="ECO:0000259" key="3">
    <source>
        <dbReference type="PROSITE" id="PS51635"/>
    </source>
</evidence>
<evidence type="ECO:0000256" key="2">
    <source>
        <dbReference type="PROSITE-ProRule" id="PRU01161"/>
    </source>
</evidence>
<proteinExistence type="predicted"/>
<dbReference type="SUPFAM" id="SSF52151">
    <property type="entry name" value="FabD/lysophospholipase-like"/>
    <property type="match status" value="1"/>
</dbReference>
<dbReference type="OrthoDB" id="9770965at2"/>
<protein>
    <recommendedName>
        <fullName evidence="3">PNPLA domain-containing protein</fullName>
    </recommendedName>
</protein>
<sequence length="315" mass="35080">MKCDLVLEGGGVKGIALVGAIAALRDRGYEFGRIAGTSAGAIVAAMAAADIPTERMREVMTLDYTSLLDREAGYIGNLLRFPSRKGLFSGRRLHALIRDTLAEYGVHTFADLVYDDSVLRDSHRYRLCVLASDVTSGRIVRLPWDLDEYYDLEPEHLPVATAVFASCAAFLGFQPLRLRTSNGVEHYIADGGLLSVFPVGMFDRIDGEAPRQPTFGVRLNAHTDPAAEVNPVRGLFSYTKAIVLTSTTFYDQMHVDDDFINARTTFIDTSDVGLFNVWVSREKQDELYERGYAATLRFLDSFNWDEHLRGYRTVG</sequence>
<dbReference type="RefSeq" id="WP_159546193.1">
    <property type="nucleotide sequence ID" value="NZ_CP047156.1"/>
</dbReference>
<dbReference type="PANTHER" id="PTHR46394:SF1">
    <property type="entry name" value="PNPLA DOMAIN-CONTAINING PROTEIN"/>
    <property type="match status" value="1"/>
</dbReference>
<dbReference type="InterPro" id="IPR016035">
    <property type="entry name" value="Acyl_Trfase/lysoPLipase"/>
</dbReference>
<dbReference type="InterPro" id="IPR002641">
    <property type="entry name" value="PNPLA_dom"/>
</dbReference>
<feature type="active site" description="Nucleophile" evidence="2">
    <location>
        <position position="38"/>
    </location>
</feature>
<dbReference type="AlphaFoldDB" id="A0A7L4YR83"/>
<dbReference type="Proteomes" id="UP000463857">
    <property type="component" value="Chromosome"/>
</dbReference>
<keyword evidence="2" id="KW-0378">Hydrolase</keyword>
<feature type="short sequence motif" description="GXSXG" evidence="2">
    <location>
        <begin position="36"/>
        <end position="40"/>
    </location>
</feature>
<dbReference type="GO" id="GO:0016042">
    <property type="term" value="P:lipid catabolic process"/>
    <property type="evidence" value="ECO:0007669"/>
    <property type="project" value="UniProtKB-UniRule"/>
</dbReference>
<evidence type="ECO:0000313" key="5">
    <source>
        <dbReference type="Proteomes" id="UP000463857"/>
    </source>
</evidence>
<keyword evidence="2" id="KW-0442">Lipid degradation</keyword>
<feature type="domain" description="PNPLA" evidence="3">
    <location>
        <begin position="5"/>
        <end position="203"/>
    </location>
</feature>
<keyword evidence="5" id="KW-1185">Reference proteome</keyword>
<feature type="short sequence motif" description="DGA/G" evidence="2">
    <location>
        <begin position="190"/>
        <end position="192"/>
    </location>
</feature>
<feature type="active site" description="Proton acceptor" evidence="2">
    <location>
        <position position="190"/>
    </location>
</feature>
<dbReference type="GO" id="GO:0016787">
    <property type="term" value="F:hydrolase activity"/>
    <property type="evidence" value="ECO:0007669"/>
    <property type="project" value="UniProtKB-UniRule"/>
</dbReference>
<dbReference type="Pfam" id="PF01734">
    <property type="entry name" value="Patatin"/>
    <property type="match status" value="1"/>
</dbReference>
<dbReference type="InParanoid" id="A0A7L4YR83"/>
<accession>A0A7L4YR83</accession>
<dbReference type="KEGG" id="eke:EK0264_12775"/>
<dbReference type="EMBL" id="CP047156">
    <property type="protein sequence ID" value="QHC01077.1"/>
    <property type="molecule type" value="Genomic_DNA"/>
</dbReference>
<keyword evidence="1 2" id="KW-0443">Lipid metabolism</keyword>
<feature type="short sequence motif" description="GXGXXG" evidence="2">
    <location>
        <begin position="9"/>
        <end position="14"/>
    </location>
</feature>
<organism evidence="4 5">
    <name type="scientific">Epidermidibacterium keratini</name>
    <dbReference type="NCBI Taxonomy" id="1891644"/>
    <lineage>
        <taxon>Bacteria</taxon>
        <taxon>Bacillati</taxon>
        <taxon>Actinomycetota</taxon>
        <taxon>Actinomycetes</taxon>
        <taxon>Sporichthyales</taxon>
        <taxon>Sporichthyaceae</taxon>
        <taxon>Epidermidibacterium</taxon>
    </lineage>
</organism>
<gene>
    <name evidence="4" type="ORF">EK0264_12775</name>
</gene>
<name>A0A7L4YR83_9ACTN</name>
<dbReference type="InterPro" id="IPR052580">
    <property type="entry name" value="Lipid_Hydrolase"/>
</dbReference>